<evidence type="ECO:0000256" key="1">
    <source>
        <dbReference type="ARBA" id="ARBA00005381"/>
    </source>
</evidence>
<dbReference type="InterPro" id="IPR001054">
    <property type="entry name" value="A/G_cyclase"/>
</dbReference>
<keyword evidence="4" id="KW-1185">Reference proteome</keyword>
<gene>
    <name evidence="3" type="ORF">BI308_24670</name>
</gene>
<proteinExistence type="inferred from homology"/>
<dbReference type="SUPFAM" id="SSF55781">
    <property type="entry name" value="GAF domain-like"/>
    <property type="match status" value="1"/>
</dbReference>
<dbReference type="AlphaFoldDB" id="A0A1L9QJR8"/>
<dbReference type="SMART" id="SM00044">
    <property type="entry name" value="CYCc"/>
    <property type="match status" value="1"/>
</dbReference>
<evidence type="ECO:0000313" key="3">
    <source>
        <dbReference type="EMBL" id="OJJ15006.1"/>
    </source>
</evidence>
<dbReference type="SMART" id="SM00065">
    <property type="entry name" value="GAF"/>
    <property type="match status" value="1"/>
</dbReference>
<comment type="caution">
    <text evidence="3">The sequence shown here is derived from an EMBL/GenBank/DDBJ whole genome shotgun (WGS) entry which is preliminary data.</text>
</comment>
<dbReference type="EMBL" id="MLAW01000074">
    <property type="protein sequence ID" value="OJJ15006.1"/>
    <property type="molecule type" value="Genomic_DNA"/>
</dbReference>
<dbReference type="InterPro" id="IPR050697">
    <property type="entry name" value="Adenylyl/Guanylyl_Cyclase_3/4"/>
</dbReference>
<dbReference type="Pfam" id="PF00211">
    <property type="entry name" value="Guanylate_cyc"/>
    <property type="match status" value="1"/>
</dbReference>
<dbReference type="GO" id="GO:0035556">
    <property type="term" value="P:intracellular signal transduction"/>
    <property type="evidence" value="ECO:0007669"/>
    <property type="project" value="InterPro"/>
</dbReference>
<dbReference type="Gene3D" id="3.30.70.1230">
    <property type="entry name" value="Nucleotide cyclase"/>
    <property type="match status" value="1"/>
</dbReference>
<protein>
    <submittedName>
        <fullName evidence="3">Guanylate cyclase</fullName>
    </submittedName>
</protein>
<dbReference type="CDD" id="cd07302">
    <property type="entry name" value="CHD"/>
    <property type="match status" value="1"/>
</dbReference>
<dbReference type="Pfam" id="PF13185">
    <property type="entry name" value="GAF_2"/>
    <property type="match status" value="1"/>
</dbReference>
<dbReference type="InterPro" id="IPR029016">
    <property type="entry name" value="GAF-like_dom_sf"/>
</dbReference>
<comment type="similarity">
    <text evidence="1">Belongs to the adenylyl cyclase class-3 family.</text>
</comment>
<dbReference type="PANTHER" id="PTHR43081:SF1">
    <property type="entry name" value="ADENYLATE CYCLASE, TERMINAL-DIFFERENTIATION SPECIFIC"/>
    <property type="match status" value="1"/>
</dbReference>
<dbReference type="InterPro" id="IPR029787">
    <property type="entry name" value="Nucleotide_cyclase"/>
</dbReference>
<name>A0A1L9QJR8_9CYAN</name>
<dbReference type="GO" id="GO:0006171">
    <property type="term" value="P:cAMP biosynthetic process"/>
    <property type="evidence" value="ECO:0007669"/>
    <property type="project" value="TreeGrafter"/>
</dbReference>
<dbReference type="Proteomes" id="UP000183940">
    <property type="component" value="Unassembled WGS sequence"/>
</dbReference>
<dbReference type="GO" id="GO:0004016">
    <property type="term" value="F:adenylate cyclase activity"/>
    <property type="evidence" value="ECO:0007669"/>
    <property type="project" value="UniProtKB-ARBA"/>
</dbReference>
<accession>A0A1L9QJR8</accession>
<dbReference type="Gene3D" id="3.30.450.40">
    <property type="match status" value="1"/>
</dbReference>
<dbReference type="STRING" id="1925591.BI308_24670"/>
<organism evidence="3 4">
    <name type="scientific">Roseofilum reptotaenium AO1-A</name>
    <dbReference type="NCBI Taxonomy" id="1925591"/>
    <lineage>
        <taxon>Bacteria</taxon>
        <taxon>Bacillati</taxon>
        <taxon>Cyanobacteriota</taxon>
        <taxon>Cyanophyceae</taxon>
        <taxon>Desertifilales</taxon>
        <taxon>Desertifilaceae</taxon>
        <taxon>Roseofilum</taxon>
    </lineage>
</organism>
<evidence type="ECO:0000259" key="2">
    <source>
        <dbReference type="PROSITE" id="PS50125"/>
    </source>
</evidence>
<evidence type="ECO:0000313" key="4">
    <source>
        <dbReference type="Proteomes" id="UP000183940"/>
    </source>
</evidence>
<dbReference type="SUPFAM" id="SSF55073">
    <property type="entry name" value="Nucleotide cyclase"/>
    <property type="match status" value="1"/>
</dbReference>
<sequence length="469" mass="52370">MAIKLKSLINKSTTQTLIQECVDLFPGKVGIFDPNRNLLMGSVHPFFPQEYAIKAEGEVIGWVCGDQGSSAVSSLLNYLVRQTLSQKALVNETLERYKEINLLYRISEDMSACLDMGVIAELVLKEARDIIESTQGAVLLVDPENGRFTTLAEFGDYPSQLSNLAIDEGIMGYVLSTGVAEVINDVEHDSRLTEIDRLNQALICSPLKSRYEAFGVIWIGHSEPINYRAADLKLLTALTSQTANAMENARLHNYQLQEERIKSNLERYMSPQLVKAIIDNKEESLLKTGKKDLVMLFSDIRNFTTHCEMLEPETMVEYLNIYFTHMVDVIFSYGGTVNKFVGDMIVCMFGAPAPLEQSEKKAIQTAIAMQQCLQSIPVPWIRENFKTGIGISSGKVVVGNIGARQHVDYTAIGDKVNTASRLQSIAEGGQILVDRSIYDRTVDYFNFKEVGLVNVKGKTQTVEIFEVLY</sequence>
<feature type="domain" description="Guanylate cyclase" evidence="2">
    <location>
        <begin position="294"/>
        <end position="423"/>
    </location>
</feature>
<dbReference type="InterPro" id="IPR003018">
    <property type="entry name" value="GAF"/>
</dbReference>
<dbReference type="PANTHER" id="PTHR43081">
    <property type="entry name" value="ADENYLATE CYCLASE, TERMINAL-DIFFERENTIATION SPECIFIC-RELATED"/>
    <property type="match status" value="1"/>
</dbReference>
<dbReference type="PROSITE" id="PS50125">
    <property type="entry name" value="GUANYLATE_CYCLASE_2"/>
    <property type="match status" value="1"/>
</dbReference>
<reference evidence="3" key="1">
    <citation type="submission" date="2016-10" db="EMBL/GenBank/DDBJ databases">
        <title>CRISPR-Cas defence system in Roseofilum reptotaenium: evidence of a bacteriophage-cyanobacterium arms race in the coral black band disease.</title>
        <authorList>
            <person name="Buerger P."/>
            <person name="Wood-Charlson E.M."/>
            <person name="Weynberg K.D."/>
            <person name="Willis B."/>
            <person name="Van Oppen M.J."/>
        </authorList>
    </citation>
    <scope>NUCLEOTIDE SEQUENCE [LARGE SCALE GENOMIC DNA]</scope>
    <source>
        <strain evidence="3">AO1-A</strain>
    </source>
</reference>